<sequence length="1191" mass="132729">MLDGTVSPPAQYLADENGELSLHENLLYKQWKAHDQALKTLINATLSPSAITLVIGQTTAQGVWQVLERRYTSLSRTHILSLKAELDRVKKSTTETITVYLDRIKEIRDKLGSVGVIVDDEDLLHTVLKGLPAEYDPFCSAMRTQSKKNEKHGGHDQPHMAMAATHSQFSTPTTNNPLPLFSTPWNRGRGGRSNNRGRGGRNSNRGSFSSNSQGFASNPSGFSQSYNPSGTSQRPQCQICGKTGHLALDCFHRMNFAYQGRQPPAKLAAIASTAMSSNSQLYASSHLFKLRKILHVPSMSSNLLSVHRFCKDNNASFYFDASKFRIKDLSSGKLLYNGPSEHGLYPIHGAILPVSSPQSFHTSSVKGKMHKLPFPNSVSITSHPLEIVHSDVWGPAPITSNNGTRYYVTFVDDFTRFTWFFPLQHKSQVLSSFMHFKSTMENLLSCKLKILRTDCGGEYTKHDFQSFCSSTGVFHQFTCPHTSQQNGVTERKHRHIVDMGLTLMSQASLPLTFWPYAFSTAVFLINHLPSSHRGFISPWESLFGSSPPYSTFRSFGCACYPLLRPYSKHKLLIRSVQCIFLGYPSNAKGFLCFDPVSSQFFVSRHVKFDETVFPFHKLSSTPSLSHIPAHSQASNPAWLSTLLYFHSCSLPSILGAPPSSVSPTPVIDSNHMTIPPLAPTSVPVPSSVPLVTSSTAPMAPSIPLVANDHPMQTRGNVARTIPQWHEAMSSEFAALTDSLLGLWCLLSRSSCYWMSLGIKMKRNPDGSIARYKARLVAKGNHQMPGIDFAETFSPVVKPTTVRLILSIAAQHQWSLRQLDVSNAFLHGSLKECVYISQPPGFVDSTAPSHVCFLHKSIYGLRQAPRAWFEKFSSHLLTVGFTASEADPSLFIYKHGSTVLYLLLYVDDIIITGNLLTAVTELITNLASVFELKDLGPLKYFLGLQIDYKSSGFFVHQSKYALDVLFWHNMTTCKPCTSPFVSCSKVSSDVVEFLIDLTPYRSLVGALQYLTFTRPDLSFAVNSLCQHMQNPTSAHMIAAKHVLRYVRGTLSHGILFQPGPMHLTVFTDADWAGNPVDRRSTTGLLVFFWVAWIRMLLCDLHIFLASSPTLWRDNTSAISLASNPVFLARTKHVEVDYHFVRERVVRGDLKVHFIPTIDQLADLLTKALPTPRFLQLSNKLLHSFSRHPFEGR</sequence>
<protein>
    <recommendedName>
        <fullName evidence="8">Integrase catalytic domain-containing protein</fullName>
    </recommendedName>
</protein>
<dbReference type="InterPro" id="IPR001584">
    <property type="entry name" value="Integrase_cat-core"/>
</dbReference>
<dbReference type="PANTHER" id="PTHR42648:SF26">
    <property type="entry name" value="INTEGRASE CATALYTIC DOMAIN-CONTAINING PROTEIN"/>
    <property type="match status" value="1"/>
</dbReference>
<feature type="compositionally biased region" description="Polar residues" evidence="4">
    <location>
        <begin position="167"/>
        <end position="177"/>
    </location>
</feature>
<dbReference type="GO" id="GO:0016787">
    <property type="term" value="F:hydrolase activity"/>
    <property type="evidence" value="ECO:0007669"/>
    <property type="project" value="UniProtKB-KW"/>
</dbReference>
<dbReference type="SUPFAM" id="SSF56672">
    <property type="entry name" value="DNA/RNA polymerases"/>
    <property type="match status" value="1"/>
</dbReference>
<dbReference type="InterPro" id="IPR001878">
    <property type="entry name" value="Znf_CCHC"/>
</dbReference>
<evidence type="ECO:0008006" key="8">
    <source>
        <dbReference type="Google" id="ProtNLM"/>
    </source>
</evidence>
<feature type="compositionally biased region" description="Low complexity" evidence="4">
    <location>
        <begin position="192"/>
        <end position="212"/>
    </location>
</feature>
<dbReference type="Pfam" id="PF14223">
    <property type="entry name" value="Retrotran_gag_2"/>
    <property type="match status" value="1"/>
</dbReference>
<evidence type="ECO:0000259" key="5">
    <source>
        <dbReference type="PROSITE" id="PS50158"/>
    </source>
</evidence>
<dbReference type="PANTHER" id="PTHR42648">
    <property type="entry name" value="TRANSPOSASE, PUTATIVE-RELATED"/>
    <property type="match status" value="1"/>
</dbReference>
<feature type="domain" description="CCHC-type" evidence="5">
    <location>
        <begin position="237"/>
        <end position="250"/>
    </location>
</feature>
<keyword evidence="3" id="KW-0863">Zinc-finger</keyword>
<dbReference type="AlphaFoldDB" id="A0A2N9F6A2"/>
<dbReference type="InterPro" id="IPR039537">
    <property type="entry name" value="Retrotran_Ty1/copia-like"/>
</dbReference>
<dbReference type="GO" id="GO:0015074">
    <property type="term" value="P:DNA integration"/>
    <property type="evidence" value="ECO:0007669"/>
    <property type="project" value="InterPro"/>
</dbReference>
<keyword evidence="1" id="KW-0479">Metal-binding</keyword>
<dbReference type="Gene3D" id="3.30.420.10">
    <property type="entry name" value="Ribonuclease H-like superfamily/Ribonuclease H"/>
    <property type="match status" value="1"/>
</dbReference>
<evidence type="ECO:0000313" key="7">
    <source>
        <dbReference type="EMBL" id="SPC82672.1"/>
    </source>
</evidence>
<feature type="domain" description="Integrase catalytic" evidence="6">
    <location>
        <begin position="380"/>
        <end position="546"/>
    </location>
</feature>
<dbReference type="InterPro" id="IPR057670">
    <property type="entry name" value="SH3_retrovirus"/>
</dbReference>
<proteinExistence type="predicted"/>
<dbReference type="InterPro" id="IPR036397">
    <property type="entry name" value="RNaseH_sf"/>
</dbReference>
<dbReference type="PROSITE" id="PS50158">
    <property type="entry name" value="ZF_CCHC"/>
    <property type="match status" value="1"/>
</dbReference>
<name>A0A2N9F6A2_FAGSY</name>
<dbReference type="InterPro" id="IPR043502">
    <property type="entry name" value="DNA/RNA_pol_sf"/>
</dbReference>
<evidence type="ECO:0000256" key="3">
    <source>
        <dbReference type="PROSITE-ProRule" id="PRU00047"/>
    </source>
</evidence>
<dbReference type="Pfam" id="PF00665">
    <property type="entry name" value="rve"/>
    <property type="match status" value="1"/>
</dbReference>
<dbReference type="InterPro" id="IPR012337">
    <property type="entry name" value="RNaseH-like_sf"/>
</dbReference>
<dbReference type="PROSITE" id="PS50994">
    <property type="entry name" value="INTEGRASE"/>
    <property type="match status" value="1"/>
</dbReference>
<evidence type="ECO:0000256" key="4">
    <source>
        <dbReference type="SAM" id="MobiDB-lite"/>
    </source>
</evidence>
<dbReference type="InterPro" id="IPR036875">
    <property type="entry name" value="Znf_CCHC_sf"/>
</dbReference>
<dbReference type="GO" id="GO:0003676">
    <property type="term" value="F:nucleic acid binding"/>
    <property type="evidence" value="ECO:0007669"/>
    <property type="project" value="InterPro"/>
</dbReference>
<evidence type="ECO:0000256" key="1">
    <source>
        <dbReference type="ARBA" id="ARBA00022723"/>
    </source>
</evidence>
<dbReference type="EMBL" id="OIVN01000591">
    <property type="protein sequence ID" value="SPC82672.1"/>
    <property type="molecule type" value="Genomic_DNA"/>
</dbReference>
<dbReference type="GO" id="GO:0008270">
    <property type="term" value="F:zinc ion binding"/>
    <property type="evidence" value="ECO:0007669"/>
    <property type="project" value="UniProtKB-KW"/>
</dbReference>
<accession>A0A2N9F6A2</accession>
<feature type="compositionally biased region" description="Polar residues" evidence="4">
    <location>
        <begin position="213"/>
        <end position="235"/>
    </location>
</feature>
<evidence type="ECO:0000259" key="6">
    <source>
        <dbReference type="PROSITE" id="PS50994"/>
    </source>
</evidence>
<reference evidence="7" key="1">
    <citation type="submission" date="2018-02" db="EMBL/GenBank/DDBJ databases">
        <authorList>
            <person name="Cohen D.B."/>
            <person name="Kent A.D."/>
        </authorList>
    </citation>
    <scope>NUCLEOTIDE SEQUENCE</scope>
</reference>
<dbReference type="SUPFAM" id="SSF53098">
    <property type="entry name" value="Ribonuclease H-like"/>
    <property type="match status" value="1"/>
</dbReference>
<gene>
    <name evidence="7" type="ORF">FSB_LOCUS10554</name>
</gene>
<dbReference type="Pfam" id="PF25597">
    <property type="entry name" value="SH3_retrovirus"/>
    <property type="match status" value="1"/>
</dbReference>
<feature type="region of interest" description="Disordered" evidence="4">
    <location>
        <begin position="167"/>
        <end position="235"/>
    </location>
</feature>
<dbReference type="SUPFAM" id="SSF57756">
    <property type="entry name" value="Retrovirus zinc finger-like domains"/>
    <property type="match status" value="1"/>
</dbReference>
<dbReference type="InterPro" id="IPR013103">
    <property type="entry name" value="RVT_2"/>
</dbReference>
<dbReference type="Pfam" id="PF07727">
    <property type="entry name" value="RVT_2"/>
    <property type="match status" value="1"/>
</dbReference>
<dbReference type="CDD" id="cd09272">
    <property type="entry name" value="RNase_HI_RT_Ty1"/>
    <property type="match status" value="1"/>
</dbReference>
<organism evidence="7">
    <name type="scientific">Fagus sylvatica</name>
    <name type="common">Beechnut</name>
    <dbReference type="NCBI Taxonomy" id="28930"/>
    <lineage>
        <taxon>Eukaryota</taxon>
        <taxon>Viridiplantae</taxon>
        <taxon>Streptophyta</taxon>
        <taxon>Embryophyta</taxon>
        <taxon>Tracheophyta</taxon>
        <taxon>Spermatophyta</taxon>
        <taxon>Magnoliopsida</taxon>
        <taxon>eudicotyledons</taxon>
        <taxon>Gunneridae</taxon>
        <taxon>Pentapetalae</taxon>
        <taxon>rosids</taxon>
        <taxon>fabids</taxon>
        <taxon>Fagales</taxon>
        <taxon>Fagaceae</taxon>
        <taxon>Fagus</taxon>
    </lineage>
</organism>
<keyword evidence="2" id="KW-0378">Hydrolase</keyword>
<evidence type="ECO:0000256" key="2">
    <source>
        <dbReference type="ARBA" id="ARBA00022801"/>
    </source>
</evidence>
<keyword evidence="3" id="KW-0862">Zinc</keyword>